<proteinExistence type="predicted"/>
<keyword evidence="2" id="KW-1185">Reference proteome</keyword>
<name>A0ACA9RRJ7_9GLOM</name>
<evidence type="ECO:0000313" key="1">
    <source>
        <dbReference type="EMBL" id="CAG8805501.1"/>
    </source>
</evidence>
<reference evidence="1" key="1">
    <citation type="submission" date="2021-06" db="EMBL/GenBank/DDBJ databases">
        <authorList>
            <person name="Kallberg Y."/>
            <person name="Tangrot J."/>
            <person name="Rosling A."/>
        </authorList>
    </citation>
    <scope>NUCLEOTIDE SEQUENCE</scope>
    <source>
        <strain evidence="1">MA461A</strain>
    </source>
</reference>
<organism evidence="1 2">
    <name type="scientific">Racocetra persica</name>
    <dbReference type="NCBI Taxonomy" id="160502"/>
    <lineage>
        <taxon>Eukaryota</taxon>
        <taxon>Fungi</taxon>
        <taxon>Fungi incertae sedis</taxon>
        <taxon>Mucoromycota</taxon>
        <taxon>Glomeromycotina</taxon>
        <taxon>Glomeromycetes</taxon>
        <taxon>Diversisporales</taxon>
        <taxon>Gigasporaceae</taxon>
        <taxon>Racocetra</taxon>
    </lineage>
</organism>
<dbReference type="Proteomes" id="UP000789920">
    <property type="component" value="Unassembled WGS sequence"/>
</dbReference>
<evidence type="ECO:0000313" key="2">
    <source>
        <dbReference type="Proteomes" id="UP000789920"/>
    </source>
</evidence>
<gene>
    <name evidence="1" type="ORF">RPERSI_LOCUS21946</name>
</gene>
<sequence>PRNTVDFYQIVRLNIFRHINSKLDSLQDDSTEQGLLKYRFPLAQIQGGTDVTNTFTINLIKKTFNMRSLILQVNTSCELPISQAVVPNNSHLPMENVFEDINDIINSLIKRNYNLVYEKIEQIDCSECDYKKIACFTWPIEKQWYITQSSNIHETEFVQFNTGFFWFITVVDINESSRYLKYLSDREEESRYNLGSAFASSHVDGHLKGPYKTNPTPIPPPEDDNNRQPTTTINTPLTTTINQPTTTINTPPTTTINQPTTTINTPPRPTNIPKILTTETLTTSKQTTSTTIIKLSSVKPTSIITTLSTSKINFISCLICKNEFKESKIKQHFKEYIKNSLSKDTVHDKLEIKKQAIVFEKMKELVSKLTDFQVKELIDKIQNLIKKYSEKFINYIPDEMKEQILYNFDK</sequence>
<comment type="caution">
    <text evidence="1">The sequence shown here is derived from an EMBL/GenBank/DDBJ whole genome shotgun (WGS) entry which is preliminary data.</text>
</comment>
<feature type="non-terminal residue" evidence="1">
    <location>
        <position position="410"/>
    </location>
</feature>
<dbReference type="EMBL" id="CAJVQC010065431">
    <property type="protein sequence ID" value="CAG8805501.1"/>
    <property type="molecule type" value="Genomic_DNA"/>
</dbReference>
<accession>A0ACA9RRJ7</accession>
<protein>
    <submittedName>
        <fullName evidence="1">9682_t:CDS:1</fullName>
    </submittedName>
</protein>
<feature type="non-terminal residue" evidence="1">
    <location>
        <position position="1"/>
    </location>
</feature>